<feature type="region of interest" description="Disordered" evidence="3">
    <location>
        <begin position="142"/>
        <end position="191"/>
    </location>
</feature>
<evidence type="ECO:0000313" key="5">
    <source>
        <dbReference type="EMBL" id="KAF9597185.1"/>
    </source>
</evidence>
<protein>
    <recommendedName>
        <fullName evidence="4">RNase H type-1 domain-containing protein</fullName>
    </recommendedName>
</protein>
<evidence type="ECO:0000313" key="6">
    <source>
        <dbReference type="Proteomes" id="UP000631114"/>
    </source>
</evidence>
<dbReference type="InterPro" id="IPR053151">
    <property type="entry name" value="RNase_H-like"/>
</dbReference>
<dbReference type="OrthoDB" id="361870at2759"/>
<organism evidence="5 6">
    <name type="scientific">Coptis chinensis</name>
    <dbReference type="NCBI Taxonomy" id="261450"/>
    <lineage>
        <taxon>Eukaryota</taxon>
        <taxon>Viridiplantae</taxon>
        <taxon>Streptophyta</taxon>
        <taxon>Embryophyta</taxon>
        <taxon>Tracheophyta</taxon>
        <taxon>Spermatophyta</taxon>
        <taxon>Magnoliopsida</taxon>
        <taxon>Ranunculales</taxon>
        <taxon>Ranunculaceae</taxon>
        <taxon>Coptidoideae</taxon>
        <taxon>Coptis</taxon>
    </lineage>
</organism>
<reference evidence="5 6" key="1">
    <citation type="submission" date="2020-10" db="EMBL/GenBank/DDBJ databases">
        <title>The Coptis chinensis genome and diversification of protoberbering-type alkaloids.</title>
        <authorList>
            <person name="Wang B."/>
            <person name="Shu S."/>
            <person name="Song C."/>
            <person name="Liu Y."/>
        </authorList>
    </citation>
    <scope>NUCLEOTIDE SEQUENCE [LARGE SCALE GENOMIC DNA]</scope>
    <source>
        <strain evidence="5">HL-2020</strain>
        <tissue evidence="5">Leaf</tissue>
    </source>
</reference>
<accession>A0A835HBA8</accession>
<dbReference type="GO" id="GO:0003676">
    <property type="term" value="F:nucleic acid binding"/>
    <property type="evidence" value="ECO:0007669"/>
    <property type="project" value="InterPro"/>
</dbReference>
<evidence type="ECO:0000259" key="4">
    <source>
        <dbReference type="Pfam" id="PF13456"/>
    </source>
</evidence>
<name>A0A835HBA8_9MAGN</name>
<feature type="compositionally biased region" description="Acidic residues" evidence="3">
    <location>
        <begin position="163"/>
        <end position="191"/>
    </location>
</feature>
<dbReference type="EMBL" id="JADFTS010000007">
    <property type="protein sequence ID" value="KAF9597185.1"/>
    <property type="molecule type" value="Genomic_DNA"/>
</dbReference>
<dbReference type="GO" id="GO:0005840">
    <property type="term" value="C:ribosome"/>
    <property type="evidence" value="ECO:0007669"/>
    <property type="project" value="UniProtKB-KW"/>
</dbReference>
<feature type="compositionally biased region" description="Basic and acidic residues" evidence="3">
    <location>
        <begin position="142"/>
        <end position="162"/>
    </location>
</feature>
<keyword evidence="1" id="KW-0689">Ribosomal protein</keyword>
<comment type="caution">
    <text evidence="5">The sequence shown here is derived from an EMBL/GenBank/DDBJ whole genome shotgun (WGS) entry which is preliminary data.</text>
</comment>
<sequence>MTHQTNRARPLGLGLELNYTVHEQIGCTWRSPDEEYYMLNTDGLVQQSSNGYGGTIRDSQGNVLMGFAGGSSNTSVIFQELFAIAVGLKQAQSLSIEKLEINSDSLGKRYVKLRLSTKALKTIEKNGLDAVAKKAGMDLRPRDLTLKDKGKEKVQEVEKEKEDTSEDDDDDDDDDDDGVESEEDVSSMDDD</sequence>
<dbReference type="SUPFAM" id="SSF53098">
    <property type="entry name" value="Ribonuclease H-like"/>
    <property type="match status" value="1"/>
</dbReference>
<feature type="domain" description="RNase H type-1" evidence="4">
    <location>
        <begin position="40"/>
        <end position="105"/>
    </location>
</feature>
<dbReference type="GO" id="GO:1990904">
    <property type="term" value="C:ribonucleoprotein complex"/>
    <property type="evidence" value="ECO:0007669"/>
    <property type="project" value="UniProtKB-KW"/>
</dbReference>
<dbReference type="Gene3D" id="2.30.170.40">
    <property type="entry name" value="Ribosomal protein L28/L24"/>
    <property type="match status" value="1"/>
</dbReference>
<keyword evidence="6" id="KW-1185">Reference proteome</keyword>
<dbReference type="InterPro" id="IPR012337">
    <property type="entry name" value="RNaseH-like_sf"/>
</dbReference>
<keyword evidence="2" id="KW-0687">Ribonucleoprotein</keyword>
<dbReference type="SUPFAM" id="SSF143800">
    <property type="entry name" value="L28p-like"/>
    <property type="match status" value="1"/>
</dbReference>
<dbReference type="InterPro" id="IPR002156">
    <property type="entry name" value="RNaseH_domain"/>
</dbReference>
<evidence type="ECO:0000256" key="2">
    <source>
        <dbReference type="ARBA" id="ARBA00023274"/>
    </source>
</evidence>
<dbReference type="PANTHER" id="PTHR47723">
    <property type="entry name" value="OS05G0353850 PROTEIN"/>
    <property type="match status" value="1"/>
</dbReference>
<dbReference type="GO" id="GO:0003735">
    <property type="term" value="F:structural constituent of ribosome"/>
    <property type="evidence" value="ECO:0007669"/>
    <property type="project" value="InterPro"/>
</dbReference>
<dbReference type="CDD" id="cd06222">
    <property type="entry name" value="RNase_H_like"/>
    <property type="match status" value="1"/>
</dbReference>
<dbReference type="AlphaFoldDB" id="A0A835HBA8"/>
<evidence type="ECO:0000256" key="3">
    <source>
        <dbReference type="SAM" id="MobiDB-lite"/>
    </source>
</evidence>
<dbReference type="GO" id="GO:0004523">
    <property type="term" value="F:RNA-DNA hybrid ribonuclease activity"/>
    <property type="evidence" value="ECO:0007669"/>
    <property type="project" value="InterPro"/>
</dbReference>
<dbReference type="PANTHER" id="PTHR47723:SF19">
    <property type="entry name" value="POLYNUCLEOTIDYL TRANSFERASE, RIBONUCLEASE H-LIKE SUPERFAMILY PROTEIN"/>
    <property type="match status" value="1"/>
</dbReference>
<dbReference type="Proteomes" id="UP000631114">
    <property type="component" value="Unassembled WGS sequence"/>
</dbReference>
<evidence type="ECO:0000256" key="1">
    <source>
        <dbReference type="ARBA" id="ARBA00022980"/>
    </source>
</evidence>
<dbReference type="InterPro" id="IPR044730">
    <property type="entry name" value="RNase_H-like_dom_plant"/>
</dbReference>
<proteinExistence type="predicted"/>
<dbReference type="Pfam" id="PF13456">
    <property type="entry name" value="RVT_3"/>
    <property type="match status" value="1"/>
</dbReference>
<dbReference type="InterPro" id="IPR034704">
    <property type="entry name" value="Ribosomal_bL28/bL31-like_sf"/>
</dbReference>
<dbReference type="InterPro" id="IPR037147">
    <property type="entry name" value="Ribosomal_bL28_sf"/>
</dbReference>
<gene>
    <name evidence="5" type="ORF">IFM89_016326</name>
</gene>